<keyword evidence="8" id="KW-1185">Reference proteome</keyword>
<dbReference type="SUPFAM" id="SSF88946">
    <property type="entry name" value="Sigma2 domain of RNA polymerase sigma factors"/>
    <property type="match status" value="1"/>
</dbReference>
<comment type="caution">
    <text evidence="7">The sequence shown here is derived from an EMBL/GenBank/DDBJ whole genome shotgun (WGS) entry which is preliminary data.</text>
</comment>
<evidence type="ECO:0000313" key="7">
    <source>
        <dbReference type="EMBL" id="MCU7695240.1"/>
    </source>
</evidence>
<evidence type="ECO:0000259" key="6">
    <source>
        <dbReference type="Pfam" id="PF08281"/>
    </source>
</evidence>
<keyword evidence="3" id="KW-0731">Sigma factor</keyword>
<protein>
    <submittedName>
        <fullName evidence="7">Sigma-70 family RNA polymerase sigma factor</fullName>
    </submittedName>
</protein>
<dbReference type="CDD" id="cd06171">
    <property type="entry name" value="Sigma70_r4"/>
    <property type="match status" value="1"/>
</dbReference>
<dbReference type="NCBIfam" id="TIGR02937">
    <property type="entry name" value="sigma70-ECF"/>
    <property type="match status" value="1"/>
</dbReference>
<evidence type="ECO:0000256" key="4">
    <source>
        <dbReference type="ARBA" id="ARBA00023163"/>
    </source>
</evidence>
<evidence type="ECO:0000259" key="5">
    <source>
        <dbReference type="Pfam" id="PF04542"/>
    </source>
</evidence>
<dbReference type="AlphaFoldDB" id="A0AAE3IPY3"/>
<dbReference type="InterPro" id="IPR013249">
    <property type="entry name" value="RNA_pol_sigma70_r4_t2"/>
</dbReference>
<accession>A0AAE3IPY3</accession>
<dbReference type="EMBL" id="JAOTPL010000021">
    <property type="protein sequence ID" value="MCU7695240.1"/>
    <property type="molecule type" value="Genomic_DNA"/>
</dbReference>
<dbReference type="InterPro" id="IPR036388">
    <property type="entry name" value="WH-like_DNA-bd_sf"/>
</dbReference>
<comment type="similarity">
    <text evidence="1">Belongs to the sigma-70 factor family. ECF subfamily.</text>
</comment>
<keyword evidence="2" id="KW-0805">Transcription regulation</keyword>
<dbReference type="GO" id="GO:0003677">
    <property type="term" value="F:DNA binding"/>
    <property type="evidence" value="ECO:0007669"/>
    <property type="project" value="InterPro"/>
</dbReference>
<evidence type="ECO:0000256" key="3">
    <source>
        <dbReference type="ARBA" id="ARBA00023082"/>
    </source>
</evidence>
<proteinExistence type="inferred from homology"/>
<dbReference type="GO" id="GO:0006352">
    <property type="term" value="P:DNA-templated transcription initiation"/>
    <property type="evidence" value="ECO:0007669"/>
    <property type="project" value="InterPro"/>
</dbReference>
<reference evidence="7" key="1">
    <citation type="submission" date="2022-10" db="EMBL/GenBank/DDBJ databases">
        <authorList>
            <person name="Kim H.S."/>
            <person name="Kim J.-S."/>
            <person name="Suh M.K."/>
            <person name="Eom M.K."/>
            <person name="Lee J.-S."/>
        </authorList>
    </citation>
    <scope>NUCLEOTIDE SEQUENCE</scope>
    <source>
        <strain evidence="7">LIP-5</strain>
    </source>
</reference>
<dbReference type="InterPro" id="IPR014284">
    <property type="entry name" value="RNA_pol_sigma-70_dom"/>
</dbReference>
<keyword evidence="4" id="KW-0804">Transcription</keyword>
<feature type="domain" description="RNA polymerase sigma-70 region 2" evidence="5">
    <location>
        <begin position="21"/>
        <end position="89"/>
    </location>
</feature>
<evidence type="ECO:0000313" key="8">
    <source>
        <dbReference type="Proteomes" id="UP001209317"/>
    </source>
</evidence>
<evidence type="ECO:0000256" key="2">
    <source>
        <dbReference type="ARBA" id="ARBA00023015"/>
    </source>
</evidence>
<dbReference type="Pfam" id="PF04542">
    <property type="entry name" value="Sigma70_r2"/>
    <property type="match status" value="1"/>
</dbReference>
<dbReference type="Gene3D" id="1.10.1740.10">
    <property type="match status" value="1"/>
</dbReference>
<dbReference type="Pfam" id="PF08281">
    <property type="entry name" value="Sigma70_r4_2"/>
    <property type="match status" value="1"/>
</dbReference>
<dbReference type="InterPro" id="IPR007627">
    <property type="entry name" value="RNA_pol_sigma70_r2"/>
</dbReference>
<dbReference type="InterPro" id="IPR013325">
    <property type="entry name" value="RNA_pol_sigma_r2"/>
</dbReference>
<dbReference type="InterPro" id="IPR013324">
    <property type="entry name" value="RNA_pol_sigma_r3/r4-like"/>
</dbReference>
<dbReference type="RefSeq" id="WP_263038727.1">
    <property type="nucleotide sequence ID" value="NZ_JAOTPL010000021.1"/>
</dbReference>
<evidence type="ECO:0000256" key="1">
    <source>
        <dbReference type="ARBA" id="ARBA00010641"/>
    </source>
</evidence>
<dbReference type="SUPFAM" id="SSF88659">
    <property type="entry name" value="Sigma3 and sigma4 domains of RNA polymerase sigma factors"/>
    <property type="match status" value="1"/>
</dbReference>
<dbReference type="PANTHER" id="PTHR43133:SF46">
    <property type="entry name" value="RNA POLYMERASE SIGMA-70 FACTOR ECF SUBFAMILY"/>
    <property type="match status" value="1"/>
</dbReference>
<dbReference type="Gene3D" id="1.10.10.10">
    <property type="entry name" value="Winged helix-like DNA-binding domain superfamily/Winged helix DNA-binding domain"/>
    <property type="match status" value="1"/>
</dbReference>
<organism evidence="7 8">
    <name type="scientific">Haoranjiania flava</name>
    <dbReference type="NCBI Taxonomy" id="1856322"/>
    <lineage>
        <taxon>Bacteria</taxon>
        <taxon>Pseudomonadati</taxon>
        <taxon>Bacteroidota</taxon>
        <taxon>Chitinophagia</taxon>
        <taxon>Chitinophagales</taxon>
        <taxon>Chitinophagaceae</taxon>
        <taxon>Haoranjiania</taxon>
    </lineage>
</organism>
<dbReference type="GO" id="GO:0016987">
    <property type="term" value="F:sigma factor activity"/>
    <property type="evidence" value="ECO:0007669"/>
    <property type="project" value="UniProtKB-KW"/>
</dbReference>
<name>A0AAE3IPY3_9BACT</name>
<feature type="domain" description="RNA polymerase sigma factor 70 region 4 type 2" evidence="6">
    <location>
        <begin position="119"/>
        <end position="167"/>
    </location>
</feature>
<gene>
    <name evidence="7" type="ORF">OD355_11985</name>
</gene>
<sequence>MKAEDLIRACKQNDRKAQRVFFERHVNIMLAICIRYVKKFEDAEDVMLTGFQKFFDKINTFEFRGNGSEKAFLKKIMVNECLMLLRQQKHFLYQNEMLDNIIDAEATSLDKLAADDIFNYIVQLPAGYRTVFNLYVLENMSHKEIAIELNISEGTSKSQLNKARKALQQMIEKDSIINL</sequence>
<dbReference type="InterPro" id="IPR039425">
    <property type="entry name" value="RNA_pol_sigma-70-like"/>
</dbReference>
<dbReference type="Proteomes" id="UP001209317">
    <property type="component" value="Unassembled WGS sequence"/>
</dbReference>
<dbReference type="PANTHER" id="PTHR43133">
    <property type="entry name" value="RNA POLYMERASE ECF-TYPE SIGMA FACTO"/>
    <property type="match status" value="1"/>
</dbReference>